<evidence type="ECO:0000313" key="2">
    <source>
        <dbReference type="Proteomes" id="UP000305906"/>
    </source>
</evidence>
<dbReference type="Proteomes" id="UP000305906">
    <property type="component" value="Unassembled WGS sequence"/>
</dbReference>
<accession>A0A5R9FYU0</accession>
<dbReference type="RefSeq" id="WP_138045265.1">
    <property type="nucleotide sequence ID" value="NZ_VBZC01000012.1"/>
</dbReference>
<reference evidence="1 2" key="1">
    <citation type="submission" date="2019-05" db="EMBL/GenBank/DDBJ databases">
        <title>Streptomyces sp. NEAU-C151, a novel actinomycete isolated from soil.</title>
        <authorList>
            <person name="Han L."/>
            <person name="Jiang H."/>
        </authorList>
    </citation>
    <scope>NUCLEOTIDE SEQUENCE [LARGE SCALE GENOMIC DNA]</scope>
    <source>
        <strain evidence="1 2">NEAU-C151</strain>
    </source>
</reference>
<organism evidence="1 2">
    <name type="scientific">Streptomyces montanus</name>
    <dbReference type="NCBI Taxonomy" id="2580423"/>
    <lineage>
        <taxon>Bacteria</taxon>
        <taxon>Bacillati</taxon>
        <taxon>Actinomycetota</taxon>
        <taxon>Actinomycetes</taxon>
        <taxon>Kitasatosporales</taxon>
        <taxon>Streptomycetaceae</taxon>
        <taxon>Streptomyces</taxon>
    </lineage>
</organism>
<keyword evidence="2" id="KW-1185">Reference proteome</keyword>
<gene>
    <name evidence="1" type="ORF">FE633_12945</name>
</gene>
<proteinExistence type="predicted"/>
<evidence type="ECO:0000313" key="1">
    <source>
        <dbReference type="EMBL" id="TLS45674.1"/>
    </source>
</evidence>
<comment type="caution">
    <text evidence="1">The sequence shown here is derived from an EMBL/GenBank/DDBJ whole genome shotgun (WGS) entry which is preliminary data.</text>
</comment>
<dbReference type="AlphaFoldDB" id="A0A5R9FYU0"/>
<sequence>MTRRPAERDEQTMNMGQLAGPHWLVEALQNPADRNSVWRQWERLGRPALIPTGVRFDGIVLPAVMGRAVLDRLRTLDGPTGPVLYGVPRYTFLVPSGTAAAWEERGTTRTLGTGSWIVAPKPGEPQDGTVSVHSPSWPIPPDGSGHLHHPDVLRAAMRATLAAHQRPSAFGQQDTEEGGRS</sequence>
<name>A0A5R9FYU0_9ACTN</name>
<evidence type="ECO:0008006" key="3">
    <source>
        <dbReference type="Google" id="ProtNLM"/>
    </source>
</evidence>
<dbReference type="EMBL" id="VBZC01000012">
    <property type="protein sequence ID" value="TLS45674.1"/>
    <property type="molecule type" value="Genomic_DNA"/>
</dbReference>
<protein>
    <recommendedName>
        <fullName evidence="3">DNA primase/polymerase bifunctional N-terminal domain-containing protein</fullName>
    </recommendedName>
</protein>